<feature type="repeat" description="PPR" evidence="3">
    <location>
        <begin position="293"/>
        <end position="327"/>
    </location>
</feature>
<keyword evidence="5" id="KW-1185">Reference proteome</keyword>
<dbReference type="Pfam" id="PF12854">
    <property type="entry name" value="PPR_1"/>
    <property type="match status" value="1"/>
</dbReference>
<dbReference type="Gene3D" id="1.25.40.10">
    <property type="entry name" value="Tetratricopeptide repeat domain"/>
    <property type="match status" value="3"/>
</dbReference>
<sequence>MQKLKKISPFRLSSLLRLQKDPTQALHLFLNPNPDDPYPKPKPFRYSLLSYDLIISKLGRAKMFFEMDKIVEQLKNDARILPEEIIFCNIITYYGRARLPHKALQVFDEIPSCRCQRTIKSVNSLLNSLVMCREFDQMREVFLGIEKYARPDACTYNILINACCLRADLGTALEVFDEMGRRGVEPNVVTFGTLINGLCANSELDKAFVLKRRMERDFKIRPNAHIYVALIKGLCKVNDVNKAVKLKDEMLRKKVELDPAVYSTLISAFFKVGRKGEVSGLLKEMRSNGCKPNTVTYNAMIHGFCQEKEFDSAFGALNEMEKEGCKPDVINFNVIIGALCRDKKVREANELLEDMPRRKCTPDIVTYRTLFDGLCDVKQFKEAASILDEMIFMGFVTHSSDASKYVHELVKGGNMELWTFVFSLVKRNSIDRYIWRLLTSLVCTDHHSDAHELFNSLVNDHSLSVVQSSEARKLLSMNKASSSKESLVLSSLSEGSISPSSSSEDGNAELVEKKLFVHLTRSVIGTDRRGLGSVPSPGNGH</sequence>
<gene>
    <name evidence="4" type="ORF">BUALT_Bualt03G0148000</name>
</gene>
<evidence type="ECO:0000256" key="1">
    <source>
        <dbReference type="ARBA" id="ARBA00007626"/>
    </source>
</evidence>
<dbReference type="InterPro" id="IPR002885">
    <property type="entry name" value="PPR_rpt"/>
</dbReference>
<keyword evidence="2" id="KW-0677">Repeat</keyword>
<protein>
    <recommendedName>
        <fullName evidence="6">Pentatricopeptide repeat-containing protein</fullName>
    </recommendedName>
</protein>
<organism evidence="4 5">
    <name type="scientific">Buddleja alternifolia</name>
    <dbReference type="NCBI Taxonomy" id="168488"/>
    <lineage>
        <taxon>Eukaryota</taxon>
        <taxon>Viridiplantae</taxon>
        <taxon>Streptophyta</taxon>
        <taxon>Embryophyta</taxon>
        <taxon>Tracheophyta</taxon>
        <taxon>Spermatophyta</taxon>
        <taxon>Magnoliopsida</taxon>
        <taxon>eudicotyledons</taxon>
        <taxon>Gunneridae</taxon>
        <taxon>Pentapetalae</taxon>
        <taxon>asterids</taxon>
        <taxon>lamiids</taxon>
        <taxon>Lamiales</taxon>
        <taxon>Scrophulariaceae</taxon>
        <taxon>Buddlejeae</taxon>
        <taxon>Buddleja</taxon>
    </lineage>
</organism>
<accession>A0AAV6Y0N9</accession>
<evidence type="ECO:0008006" key="6">
    <source>
        <dbReference type="Google" id="ProtNLM"/>
    </source>
</evidence>
<dbReference type="EMBL" id="WHWC01000003">
    <property type="protein sequence ID" value="KAG8386431.1"/>
    <property type="molecule type" value="Genomic_DNA"/>
</dbReference>
<dbReference type="AlphaFoldDB" id="A0AAV6Y0N9"/>
<feature type="repeat" description="PPR" evidence="3">
    <location>
        <begin position="328"/>
        <end position="362"/>
    </location>
</feature>
<dbReference type="Pfam" id="PF13041">
    <property type="entry name" value="PPR_2"/>
    <property type="match status" value="3"/>
</dbReference>
<feature type="repeat" description="PPR" evidence="3">
    <location>
        <begin position="363"/>
        <end position="397"/>
    </location>
</feature>
<dbReference type="PROSITE" id="PS51375">
    <property type="entry name" value="PPR"/>
    <property type="match status" value="7"/>
</dbReference>
<feature type="repeat" description="PPR" evidence="3">
    <location>
        <begin position="187"/>
        <end position="217"/>
    </location>
</feature>
<dbReference type="NCBIfam" id="TIGR00756">
    <property type="entry name" value="PPR"/>
    <property type="match status" value="8"/>
</dbReference>
<dbReference type="InterPro" id="IPR011990">
    <property type="entry name" value="TPR-like_helical_dom_sf"/>
</dbReference>
<evidence type="ECO:0000256" key="2">
    <source>
        <dbReference type="ARBA" id="ARBA00022737"/>
    </source>
</evidence>
<proteinExistence type="inferred from homology"/>
<evidence type="ECO:0000313" key="5">
    <source>
        <dbReference type="Proteomes" id="UP000826271"/>
    </source>
</evidence>
<dbReference type="Proteomes" id="UP000826271">
    <property type="component" value="Unassembled WGS sequence"/>
</dbReference>
<dbReference type="PANTHER" id="PTHR47938">
    <property type="entry name" value="RESPIRATORY COMPLEX I CHAPERONE (CIA84), PUTATIVE (AFU_ORTHOLOGUE AFUA_2G06020)-RELATED"/>
    <property type="match status" value="1"/>
</dbReference>
<comment type="caution">
    <text evidence="4">The sequence shown here is derived from an EMBL/GenBank/DDBJ whole genome shotgun (WGS) entry which is preliminary data.</text>
</comment>
<dbReference type="GO" id="GO:0003729">
    <property type="term" value="F:mRNA binding"/>
    <property type="evidence" value="ECO:0007669"/>
    <property type="project" value="TreeGrafter"/>
</dbReference>
<feature type="repeat" description="PPR" evidence="3">
    <location>
        <begin position="258"/>
        <end position="292"/>
    </location>
</feature>
<comment type="similarity">
    <text evidence="1">Belongs to the PPR family. P subfamily.</text>
</comment>
<feature type="repeat" description="PPR" evidence="3">
    <location>
        <begin position="152"/>
        <end position="186"/>
    </location>
</feature>
<feature type="repeat" description="PPR" evidence="3">
    <location>
        <begin position="223"/>
        <end position="257"/>
    </location>
</feature>
<name>A0AAV6Y0N9_9LAMI</name>
<evidence type="ECO:0000313" key="4">
    <source>
        <dbReference type="EMBL" id="KAG8386431.1"/>
    </source>
</evidence>
<evidence type="ECO:0000256" key="3">
    <source>
        <dbReference type="PROSITE-ProRule" id="PRU00708"/>
    </source>
</evidence>
<reference evidence="4" key="1">
    <citation type="submission" date="2019-10" db="EMBL/GenBank/DDBJ databases">
        <authorList>
            <person name="Zhang R."/>
            <person name="Pan Y."/>
            <person name="Wang J."/>
            <person name="Ma R."/>
            <person name="Yu S."/>
        </authorList>
    </citation>
    <scope>NUCLEOTIDE SEQUENCE</scope>
    <source>
        <strain evidence="4">LA-IB0</strain>
        <tissue evidence="4">Leaf</tissue>
    </source>
</reference>
<dbReference type="PANTHER" id="PTHR47938:SF35">
    <property type="entry name" value="PENTATRICOPEPTIDE REPEAT-CONTAINING PROTEIN 4, MITOCHONDRIAL-RELATED"/>
    <property type="match status" value="1"/>
</dbReference>
<dbReference type="Pfam" id="PF01535">
    <property type="entry name" value="PPR"/>
    <property type="match status" value="1"/>
</dbReference>